<keyword evidence="9" id="KW-0496">Mitochondrion</keyword>
<keyword evidence="4" id="KW-0349">Heme</keyword>
<evidence type="ECO:0000256" key="6">
    <source>
        <dbReference type="ARBA" id="ARBA00023002"/>
    </source>
</evidence>
<dbReference type="GO" id="GO:0016705">
    <property type="term" value="F:oxidoreductase activity, acting on paired donors, with incorporation or reduction of molecular oxygen"/>
    <property type="evidence" value="ECO:0007669"/>
    <property type="project" value="InterPro"/>
</dbReference>
<keyword evidence="10" id="KW-0472">Membrane</keyword>
<feature type="non-terminal residue" evidence="11">
    <location>
        <position position="1"/>
    </location>
</feature>
<evidence type="ECO:0000256" key="2">
    <source>
        <dbReference type="ARBA" id="ARBA00004325"/>
    </source>
</evidence>
<evidence type="ECO:0000313" key="12">
    <source>
        <dbReference type="Proteomes" id="UP000565785"/>
    </source>
</evidence>
<keyword evidence="12" id="KW-1185">Reference proteome</keyword>
<dbReference type="GO" id="GO:0020037">
    <property type="term" value="F:heme binding"/>
    <property type="evidence" value="ECO:0007669"/>
    <property type="project" value="InterPro"/>
</dbReference>
<comment type="subcellular location">
    <subcellularLocation>
        <location evidence="2">Mitochondrion membrane</location>
    </subcellularLocation>
</comment>
<gene>
    <name evidence="11" type="primary">Cyp11b_1</name>
    <name evidence="11" type="ORF">RHICYA_R15799</name>
</gene>
<comment type="similarity">
    <text evidence="3">Belongs to the cytochrome P450 family.</text>
</comment>
<dbReference type="GO" id="GO:0034650">
    <property type="term" value="P:cortisol metabolic process"/>
    <property type="evidence" value="ECO:0007669"/>
    <property type="project" value="TreeGrafter"/>
</dbReference>
<evidence type="ECO:0000256" key="7">
    <source>
        <dbReference type="ARBA" id="ARBA00023004"/>
    </source>
</evidence>
<name>A0A7L1NNA0_RHICY</name>
<evidence type="ECO:0000256" key="3">
    <source>
        <dbReference type="ARBA" id="ARBA00010617"/>
    </source>
</evidence>
<dbReference type="GO" id="GO:0006700">
    <property type="term" value="P:C21-steroid hormone biosynthetic process"/>
    <property type="evidence" value="ECO:0007669"/>
    <property type="project" value="TreeGrafter"/>
</dbReference>
<evidence type="ECO:0000256" key="5">
    <source>
        <dbReference type="ARBA" id="ARBA00022723"/>
    </source>
</evidence>
<dbReference type="InterPro" id="IPR001128">
    <property type="entry name" value="Cyt_P450"/>
</dbReference>
<keyword evidence="7" id="KW-0408">Iron</keyword>
<dbReference type="InterPro" id="IPR050479">
    <property type="entry name" value="CYP11_CYP27_families"/>
</dbReference>
<evidence type="ECO:0000313" key="11">
    <source>
        <dbReference type="EMBL" id="NXO01093.1"/>
    </source>
</evidence>
<dbReference type="GO" id="GO:0005506">
    <property type="term" value="F:iron ion binding"/>
    <property type="evidence" value="ECO:0007669"/>
    <property type="project" value="InterPro"/>
</dbReference>
<dbReference type="GO" id="GO:0006704">
    <property type="term" value="P:glucocorticoid biosynthetic process"/>
    <property type="evidence" value="ECO:0007669"/>
    <property type="project" value="TreeGrafter"/>
</dbReference>
<keyword evidence="5" id="KW-0479">Metal-binding</keyword>
<evidence type="ECO:0000256" key="9">
    <source>
        <dbReference type="ARBA" id="ARBA00023128"/>
    </source>
</evidence>
<evidence type="ECO:0000256" key="10">
    <source>
        <dbReference type="ARBA" id="ARBA00023136"/>
    </source>
</evidence>
<reference evidence="11 12" key="1">
    <citation type="submission" date="2019-09" db="EMBL/GenBank/DDBJ databases">
        <title>Bird 10,000 Genomes (B10K) Project - Family phase.</title>
        <authorList>
            <person name="Zhang G."/>
        </authorList>
    </citation>
    <scope>NUCLEOTIDE SEQUENCE [LARGE SCALE GENOMIC DNA]</scope>
    <source>
        <strain evidence="11">B10K-DU-002-35</strain>
        <tissue evidence="11">Muscle</tissue>
    </source>
</reference>
<dbReference type="PANTHER" id="PTHR24279">
    <property type="entry name" value="CYTOCHROME P450"/>
    <property type="match status" value="1"/>
</dbReference>
<dbReference type="PANTHER" id="PTHR24279:SF1">
    <property type="entry name" value="CYTOCHROME P450 11B2, MITOCHONDRIAL"/>
    <property type="match status" value="1"/>
</dbReference>
<keyword evidence="6" id="KW-0560">Oxidoreductase</keyword>
<comment type="caution">
    <text evidence="11">The sequence shown here is derived from an EMBL/GenBank/DDBJ whole genome shotgun (WGS) entry which is preliminary data.</text>
</comment>
<evidence type="ECO:0000256" key="1">
    <source>
        <dbReference type="ARBA" id="ARBA00001971"/>
    </source>
</evidence>
<dbReference type="AlphaFoldDB" id="A0A7L1NNA0"/>
<organism evidence="11 12">
    <name type="scientific">Rhinopomastus cyanomelas</name>
    <name type="common">Common scimitarbill</name>
    <dbReference type="NCBI Taxonomy" id="113115"/>
    <lineage>
        <taxon>Eukaryota</taxon>
        <taxon>Metazoa</taxon>
        <taxon>Chordata</taxon>
        <taxon>Craniata</taxon>
        <taxon>Vertebrata</taxon>
        <taxon>Euteleostomi</taxon>
        <taxon>Archelosauria</taxon>
        <taxon>Archosauria</taxon>
        <taxon>Dinosauria</taxon>
        <taxon>Saurischia</taxon>
        <taxon>Theropoda</taxon>
        <taxon>Coelurosauria</taxon>
        <taxon>Aves</taxon>
        <taxon>Neognathae</taxon>
        <taxon>Neoaves</taxon>
        <taxon>Telluraves</taxon>
        <taxon>Coraciimorphae</taxon>
        <taxon>Bucerotiformes</taxon>
        <taxon>Rhinopomastidae</taxon>
        <taxon>Rhinopomastus</taxon>
    </lineage>
</organism>
<dbReference type="GO" id="GO:0004497">
    <property type="term" value="F:monooxygenase activity"/>
    <property type="evidence" value="ECO:0007669"/>
    <property type="project" value="UniProtKB-KW"/>
</dbReference>
<dbReference type="GO" id="GO:0008203">
    <property type="term" value="P:cholesterol metabolic process"/>
    <property type="evidence" value="ECO:0007669"/>
    <property type="project" value="TreeGrafter"/>
</dbReference>
<dbReference type="InterPro" id="IPR036396">
    <property type="entry name" value="Cyt_P450_sf"/>
</dbReference>
<dbReference type="Gene3D" id="1.10.630.10">
    <property type="entry name" value="Cytochrome P450"/>
    <property type="match status" value="1"/>
</dbReference>
<dbReference type="Pfam" id="PF00067">
    <property type="entry name" value="p450"/>
    <property type="match status" value="1"/>
</dbReference>
<dbReference type="SUPFAM" id="SSF48264">
    <property type="entry name" value="Cytochrome P450"/>
    <property type="match status" value="1"/>
</dbReference>
<dbReference type="Proteomes" id="UP000565785">
    <property type="component" value="Unassembled WGS sequence"/>
</dbReference>
<proteinExistence type="inferred from homology"/>
<accession>A0A7L1NNA0</accession>
<feature type="non-terminal residue" evidence="11">
    <location>
        <position position="185"/>
    </location>
</feature>
<dbReference type="OrthoDB" id="9397847at2759"/>
<evidence type="ECO:0000256" key="8">
    <source>
        <dbReference type="ARBA" id="ARBA00023033"/>
    </source>
</evidence>
<sequence length="185" mass="19906">NGPAWQRDRLALNRAVLSPTGARQFLVPLDTVANDFARSLRERIQLSPGGALTIDPHPLLFRFTLEASSYALYGERLGLLGESPSGGPSAGVGAQRFLGALETMLRTTLPLLFMPPSILRHLHPPLWRDHLHAWDLIFQHADDSIQRICRELAGGAPGVSPGAGSGGLLGELLLQGQLPLDSIKA</sequence>
<dbReference type="GO" id="GO:0071375">
    <property type="term" value="P:cellular response to peptide hormone stimulus"/>
    <property type="evidence" value="ECO:0007669"/>
    <property type="project" value="TreeGrafter"/>
</dbReference>
<comment type="cofactor">
    <cofactor evidence="1">
        <name>heme</name>
        <dbReference type="ChEBI" id="CHEBI:30413"/>
    </cofactor>
</comment>
<dbReference type="EMBL" id="VXBP01007654">
    <property type="protein sequence ID" value="NXO01093.1"/>
    <property type="molecule type" value="Genomic_DNA"/>
</dbReference>
<protein>
    <submittedName>
        <fullName evidence="11">CP11B protein</fullName>
    </submittedName>
</protein>
<evidence type="ECO:0000256" key="4">
    <source>
        <dbReference type="ARBA" id="ARBA00022617"/>
    </source>
</evidence>
<keyword evidence="8" id="KW-0503">Monooxygenase</keyword>
<dbReference type="GO" id="GO:0005743">
    <property type="term" value="C:mitochondrial inner membrane"/>
    <property type="evidence" value="ECO:0007669"/>
    <property type="project" value="TreeGrafter"/>
</dbReference>